<sequence length="202" mass="22941">MLFKRPISITSYRLNGSESTKGELEVGELQGAKFKIEPLRRIGEDSETMRARLLYQSRKRGTLESDLLMSTFADTYLRKMTPEQLDQYDRFLDENDWDIYYWATQEPPTKDSTEGTAQGGKESENIVQPKSGEWAQTIGTFKPAYRPVPERWRGSEVLAMLRRHVKSRSAGGVVDGESEEGSREVSGGGMAFMPKLFDPTRT</sequence>
<evidence type="ECO:0000313" key="5">
    <source>
        <dbReference type="EMBL" id="RFU31846.1"/>
    </source>
</evidence>
<dbReference type="HAMAP" id="MF_03057">
    <property type="entry name" value="SDHAF2"/>
    <property type="match status" value="1"/>
</dbReference>
<dbReference type="InterPro" id="IPR028882">
    <property type="entry name" value="SDHAF2"/>
</dbReference>
<protein>
    <recommendedName>
        <fullName evidence="7">SDH assembly factor 2</fullName>
    </recommendedName>
</protein>
<dbReference type="STRING" id="5539.A0A3E2HEK7"/>
<dbReference type="GO" id="GO:0006121">
    <property type="term" value="P:mitochondrial electron transport, succinate to ubiquinone"/>
    <property type="evidence" value="ECO:0007669"/>
    <property type="project" value="TreeGrafter"/>
</dbReference>
<keyword evidence="2" id="KW-0496">Mitochondrion</keyword>
<reference evidence="5 6" key="1">
    <citation type="submission" date="2018-05" db="EMBL/GenBank/DDBJ databases">
        <title>Draft genome sequence of Scytalidium lignicola DSM 105466, a ubiquitous saprotrophic fungus.</title>
        <authorList>
            <person name="Buettner E."/>
            <person name="Gebauer A.M."/>
            <person name="Hofrichter M."/>
            <person name="Liers C."/>
            <person name="Kellner H."/>
        </authorList>
    </citation>
    <scope>NUCLEOTIDE SEQUENCE [LARGE SCALE GENOMIC DNA]</scope>
    <source>
        <strain evidence="5 6">DSM 105466</strain>
    </source>
</reference>
<name>A0A3E2HEK7_SCYLI</name>
<keyword evidence="6" id="KW-1185">Reference proteome</keyword>
<comment type="caution">
    <text evidence="5">The sequence shown here is derived from an EMBL/GenBank/DDBJ whole genome shotgun (WGS) entry which is preliminary data.</text>
</comment>
<dbReference type="InterPro" id="IPR005631">
    <property type="entry name" value="SDH"/>
</dbReference>
<dbReference type="PANTHER" id="PTHR12469:SF2">
    <property type="entry name" value="SUCCINATE DEHYDROGENASE ASSEMBLY FACTOR 2, MITOCHONDRIAL"/>
    <property type="match status" value="1"/>
</dbReference>
<organism evidence="5 6">
    <name type="scientific">Scytalidium lignicola</name>
    <name type="common">Hyphomycete</name>
    <dbReference type="NCBI Taxonomy" id="5539"/>
    <lineage>
        <taxon>Eukaryota</taxon>
        <taxon>Fungi</taxon>
        <taxon>Dikarya</taxon>
        <taxon>Ascomycota</taxon>
        <taxon>Pezizomycotina</taxon>
        <taxon>Leotiomycetes</taxon>
        <taxon>Leotiomycetes incertae sedis</taxon>
        <taxon>Scytalidium</taxon>
    </lineage>
</organism>
<proteinExistence type="inferred from homology"/>
<evidence type="ECO:0000256" key="2">
    <source>
        <dbReference type="ARBA" id="ARBA00023128"/>
    </source>
</evidence>
<gene>
    <name evidence="5" type="ORF">B7463_g4464</name>
</gene>
<dbReference type="FunFam" id="1.10.150.250:FF:000002">
    <property type="entry name" value="Succinate dehydrogenase assembly factor 2, mitochondrial"/>
    <property type="match status" value="1"/>
</dbReference>
<dbReference type="GO" id="GO:0006099">
    <property type="term" value="P:tricarboxylic acid cycle"/>
    <property type="evidence" value="ECO:0007669"/>
    <property type="project" value="TreeGrafter"/>
</dbReference>
<evidence type="ECO:0000256" key="4">
    <source>
        <dbReference type="SAM" id="MobiDB-lite"/>
    </source>
</evidence>
<dbReference type="GO" id="GO:0005759">
    <property type="term" value="C:mitochondrial matrix"/>
    <property type="evidence" value="ECO:0007669"/>
    <property type="project" value="UniProtKB-SubCell"/>
</dbReference>
<dbReference type="SUPFAM" id="SSF109910">
    <property type="entry name" value="YgfY-like"/>
    <property type="match status" value="1"/>
</dbReference>
<dbReference type="AlphaFoldDB" id="A0A3E2HEK7"/>
<comment type="subcellular location">
    <subcellularLocation>
        <location evidence="1">Mitochondrion matrix</location>
    </subcellularLocation>
</comment>
<dbReference type="GO" id="GO:0034553">
    <property type="term" value="P:mitochondrial respiratory chain complex II assembly"/>
    <property type="evidence" value="ECO:0007669"/>
    <property type="project" value="TreeGrafter"/>
</dbReference>
<feature type="region of interest" description="Disordered" evidence="4">
    <location>
        <begin position="168"/>
        <end position="202"/>
    </location>
</feature>
<dbReference type="EMBL" id="NCSJ02000066">
    <property type="protein sequence ID" value="RFU31846.1"/>
    <property type="molecule type" value="Genomic_DNA"/>
</dbReference>
<dbReference type="Proteomes" id="UP000258309">
    <property type="component" value="Unassembled WGS sequence"/>
</dbReference>
<keyword evidence="3" id="KW-0143">Chaperone</keyword>
<dbReference type="PANTHER" id="PTHR12469">
    <property type="entry name" value="PROTEIN EMI5 HOMOLOG, MITOCHONDRIAL"/>
    <property type="match status" value="1"/>
</dbReference>
<dbReference type="Pfam" id="PF03937">
    <property type="entry name" value="Sdh5"/>
    <property type="match status" value="1"/>
</dbReference>
<evidence type="ECO:0000256" key="1">
    <source>
        <dbReference type="ARBA" id="ARBA00004305"/>
    </source>
</evidence>
<accession>A0A3E2HEK7</accession>
<feature type="non-terminal residue" evidence="5">
    <location>
        <position position="202"/>
    </location>
</feature>
<evidence type="ECO:0008006" key="7">
    <source>
        <dbReference type="Google" id="ProtNLM"/>
    </source>
</evidence>
<feature type="non-terminal residue" evidence="5">
    <location>
        <position position="1"/>
    </location>
</feature>
<dbReference type="InterPro" id="IPR036714">
    <property type="entry name" value="SDH_sf"/>
</dbReference>
<dbReference type="OMA" id="AFMPRLE"/>
<evidence type="ECO:0000256" key="3">
    <source>
        <dbReference type="ARBA" id="ARBA00023186"/>
    </source>
</evidence>
<evidence type="ECO:0000313" key="6">
    <source>
        <dbReference type="Proteomes" id="UP000258309"/>
    </source>
</evidence>
<feature type="region of interest" description="Disordered" evidence="4">
    <location>
        <begin position="106"/>
        <end position="128"/>
    </location>
</feature>
<dbReference type="OrthoDB" id="284292at2759"/>
<dbReference type="Gene3D" id="1.10.150.250">
    <property type="entry name" value="Flavinator of succinate dehydrogenase"/>
    <property type="match status" value="1"/>
</dbReference>